<evidence type="ECO:0000313" key="1">
    <source>
        <dbReference type="EnsemblPlants" id="AVESA.00010b.r2.6CG1149020.1.CDS.1"/>
    </source>
</evidence>
<evidence type="ECO:0000313" key="2">
    <source>
        <dbReference type="Proteomes" id="UP001732700"/>
    </source>
</evidence>
<name>A0ACD5ZHE7_AVESA</name>
<keyword evidence="2" id="KW-1185">Reference proteome</keyword>
<dbReference type="EnsemblPlants" id="AVESA.00010b.r2.6CG1149020.1">
    <property type="protein sequence ID" value="AVESA.00010b.r2.6CG1149020.1.CDS.1"/>
    <property type="gene ID" value="AVESA.00010b.r2.6CG1149020"/>
</dbReference>
<proteinExistence type="predicted"/>
<dbReference type="Proteomes" id="UP001732700">
    <property type="component" value="Chromosome 6C"/>
</dbReference>
<organism evidence="1 2">
    <name type="scientific">Avena sativa</name>
    <name type="common">Oat</name>
    <dbReference type="NCBI Taxonomy" id="4498"/>
    <lineage>
        <taxon>Eukaryota</taxon>
        <taxon>Viridiplantae</taxon>
        <taxon>Streptophyta</taxon>
        <taxon>Embryophyta</taxon>
        <taxon>Tracheophyta</taxon>
        <taxon>Spermatophyta</taxon>
        <taxon>Magnoliopsida</taxon>
        <taxon>Liliopsida</taxon>
        <taxon>Poales</taxon>
        <taxon>Poaceae</taxon>
        <taxon>BOP clade</taxon>
        <taxon>Pooideae</taxon>
        <taxon>Poodae</taxon>
        <taxon>Poeae</taxon>
        <taxon>Poeae Chloroplast Group 1 (Aveneae type)</taxon>
        <taxon>Aveninae</taxon>
        <taxon>Avena</taxon>
    </lineage>
</organism>
<sequence>MEMAVGAASWLVGKLLDKLSYDLVATYVSSQELGLNSEQIKEDLMYTHALLHAAHGRDDNDNPGLEGLLQQLARKADEAEDALDELHYFMIQDRLDNTHHVTPFLGGHIQEKVQHGRNAVRHTFGNWLSNLSCSSSRKDDVIAAATTSVTDNNPQSNAKVDSDMVSGQEDHLEFDRVVMSNKIKSVIEVIHAQCLRVSDLLKIPNDSSTTDTLVTVKPLVIRSTTTEQNKLYGRSVIFEKTITDITGGAYHSDPLYVLPIVGPGGIGKTAFTQHLYNDRRTQEHFYVRVWVRVSTDFDVLKLTQQIHNCIPASKYGHNWDRHTASGTTNLDQLQMSIAHRLKYIRFLIVLDDIWKCDSDAEWINFLVPFTNGGIKGSMVLVTTRFPEIQERVKKSTIPIKLQGLEPEELMKFFQACVFGENKHDQHCSELLDIGRKIVERLKCSPLAARTVALLLKKNLSREHWRKVLENNEWNNQTNSDDIMPALKISYDYLPFHLKQCFSYFSLFPKDHRFTNLETARFWTAIGIIDSSCKNNNYFEQLVEGGFLMKEMDGVEDQYYVMHDLLYDLSRSVSSQECFNISNGFSFSTDDIPQSIKHFSITMEDAYDANFRKEMTKLKSRINIGNLWTLMIFREYEERITEILMDTFQDIEGLRVLFIAMNSPNSLPKNFSKLLHLRYLRIQSPKHLEVTLPSTLPRFYHLLFLDLQDWHGSSSLPKYISRLVNLCHFIANNELHSNVPEVGKIEHLEELKEFHVKRKSVGFELEELGKLADLGGELCVRDLEKVATKEEASKANLILKSNLKRLTLVCKRGQQISTEVVNGLQPHDNLKELVIKGDFAFPSWLCCDTTIKHLESLTLDGVCWGHLPPFGHLSYLKILRLKNITGMCLIGPDLSFMHLKKVEFSNMPDLEEWVMGPNCHQFPKLESIKCSECPSFRTLPFLSKHLRQDTHYPILSELIIYECRKLTLPPMPHTSALTHFEVANNLKTVRPRSVRRVWSVRFMKNRLSLSSYEHALAFHNMGKLESITFRNGSKIPWTDLQKLTSLRNLLIERDSSMWSSPSMALLSTLTSLTSISLLDCEKFTVDGFDPLITINLKELTIYNYHSDSIAADLLSEVARIKELLPPSFHQLTTLSVDRISAVLVAPICRLLAATLHTLHFCYDGRVQSLTEEENKAFQLLTSLQSLKFLSCSRLLSLPQGLHSLSSLRTLEIHRCPKVRLLSLPKGGLPTSLQLLRVEHCSAELREEVKILQATNPALRLVY</sequence>
<reference evidence="1" key="2">
    <citation type="submission" date="2025-09" db="UniProtKB">
        <authorList>
            <consortium name="EnsemblPlants"/>
        </authorList>
    </citation>
    <scope>IDENTIFICATION</scope>
</reference>
<reference evidence="1" key="1">
    <citation type="submission" date="2021-05" db="EMBL/GenBank/DDBJ databases">
        <authorList>
            <person name="Scholz U."/>
            <person name="Mascher M."/>
            <person name="Fiebig A."/>
        </authorList>
    </citation>
    <scope>NUCLEOTIDE SEQUENCE [LARGE SCALE GENOMIC DNA]</scope>
</reference>
<accession>A0ACD5ZHE7</accession>
<protein>
    <submittedName>
        <fullName evidence="1">Uncharacterized protein</fullName>
    </submittedName>
</protein>